<name>A0A8S1MLI1_PARPR</name>
<keyword evidence="4 5" id="KW-0472">Membrane</keyword>
<dbReference type="AlphaFoldDB" id="A0A8S1MLI1"/>
<evidence type="ECO:0000259" key="6">
    <source>
        <dbReference type="PROSITE" id="PS50125"/>
    </source>
</evidence>
<feature type="transmembrane region" description="Helical" evidence="5">
    <location>
        <begin position="370"/>
        <end position="390"/>
    </location>
</feature>
<feature type="transmembrane region" description="Helical" evidence="5">
    <location>
        <begin position="65"/>
        <end position="84"/>
    </location>
</feature>
<proteinExistence type="predicted"/>
<comment type="caution">
    <text evidence="7">The sequence shown here is derived from an EMBL/GenBank/DDBJ whole genome shotgun (WGS) entry which is preliminary data.</text>
</comment>
<dbReference type="Pfam" id="PF00211">
    <property type="entry name" value="Guanylate_cyc"/>
    <property type="match status" value="1"/>
</dbReference>
<dbReference type="OMA" id="VENLGCY"/>
<dbReference type="CDD" id="cd07302">
    <property type="entry name" value="CHD"/>
    <property type="match status" value="1"/>
</dbReference>
<gene>
    <name evidence="7" type="ORF">PPRIM_AZ9-3.1.T0650060</name>
</gene>
<dbReference type="Pfam" id="PF00520">
    <property type="entry name" value="Ion_trans"/>
    <property type="match status" value="1"/>
</dbReference>
<evidence type="ECO:0000313" key="8">
    <source>
        <dbReference type="Proteomes" id="UP000688137"/>
    </source>
</evidence>
<dbReference type="PANTHER" id="PTHR43336">
    <property type="entry name" value="OXYGEN SENSOR HISTIDINE KINASE RESPONSE REGULATOR DEVS/DOSS"/>
    <property type="match status" value="1"/>
</dbReference>
<evidence type="ECO:0000256" key="2">
    <source>
        <dbReference type="ARBA" id="ARBA00022692"/>
    </source>
</evidence>
<feature type="domain" description="Guanylate cyclase" evidence="6">
    <location>
        <begin position="481"/>
        <end position="637"/>
    </location>
</feature>
<feature type="transmembrane region" description="Helical" evidence="5">
    <location>
        <begin position="91"/>
        <end position="110"/>
    </location>
</feature>
<dbReference type="InterPro" id="IPR005821">
    <property type="entry name" value="Ion_trans_dom"/>
</dbReference>
<dbReference type="PANTHER" id="PTHR43336:SF3">
    <property type="entry name" value="GUANYLATE CYCLASE DOMAIN-CONTAINING PROTEIN"/>
    <property type="match status" value="1"/>
</dbReference>
<organism evidence="7 8">
    <name type="scientific">Paramecium primaurelia</name>
    <dbReference type="NCBI Taxonomy" id="5886"/>
    <lineage>
        <taxon>Eukaryota</taxon>
        <taxon>Sar</taxon>
        <taxon>Alveolata</taxon>
        <taxon>Ciliophora</taxon>
        <taxon>Intramacronucleata</taxon>
        <taxon>Oligohymenophorea</taxon>
        <taxon>Peniculida</taxon>
        <taxon>Parameciidae</taxon>
        <taxon>Paramecium</taxon>
    </lineage>
</organism>
<feature type="transmembrane region" description="Helical" evidence="5">
    <location>
        <begin position="228"/>
        <end position="248"/>
    </location>
</feature>
<evidence type="ECO:0000256" key="5">
    <source>
        <dbReference type="SAM" id="Phobius"/>
    </source>
</evidence>
<reference evidence="7" key="1">
    <citation type="submission" date="2021-01" db="EMBL/GenBank/DDBJ databases">
        <authorList>
            <consortium name="Genoscope - CEA"/>
            <person name="William W."/>
        </authorList>
    </citation>
    <scope>NUCLEOTIDE SEQUENCE</scope>
</reference>
<evidence type="ECO:0000313" key="7">
    <source>
        <dbReference type="EMBL" id="CAD8081120.1"/>
    </source>
</evidence>
<keyword evidence="8" id="KW-1185">Reference proteome</keyword>
<keyword evidence="3 5" id="KW-1133">Transmembrane helix</keyword>
<sequence>MTDQPQAPADVDIFQQTIEKNSHRASIFEIVLESTVFQVIINILTLYALFGDDIRVAAFRLSADIVFDALNITCLIMFSTEIILSVIVKEGYFLSFFFWLDTISTISLLLDISLFNQAVGLSGAGGQAKNTAGLARAGRASRVGTKAGRVVRLVRLIRLVKVYKSANKDDEDKVSKLIAQRRQKRKVTAVEPQLQDRVEQNIPAQSEEGETKESKVSKMLSDSTTKKVIIVVLALLFLIPLFSVDYFVSPPTSMLMQAQQFVKLAESESSTYDDVKNAYNQIIIDHSGIDNYIVLFTSPLYNYKDFPIYEHDDYPNLRTDEQDVGAYTLDYETLIKTTNLPNDAILNFDKENPDVVGILSTRQAAMMTSILSIIRTIFVSIVLTFGAMMFSKDSNDLALRPLERMIDKINKIANDPQIVTEMAVIQNENSNETVKIENTIVKIGTLLALGFGDAGTEIIRINMKKQGDVDPMLPGIKKVAIYGFCDIRNFTDATEVLQEDVMVFVNNIGDIVHTMVDRYMGAANKNIGDAFLLVWKTRPETYSFEEDNVIWHDKQYISTLSDCALISFMKIQCKINREPKILAYRQDKRLQARMDNYKVKIGFGLHMGWGIEGAIGSNYKIDASYLSPNVNMASRLEAATKQYGVPILISEQLYEHFSPEFQEYIRHIDRVCVKGSNIPVSLYTIDMNVDNLPQSNDPSVKYKEFTKEELKMILRQKKLEIKEQIENGEFKAVDHLQENKDLRLILTGFKKDFMEVFRKAFQAYLDGDWKTARAMFQEALKLKPNDGPTEAVLHSMEETNYQKPSDWKGYRELTEK</sequence>
<comment type="subcellular location">
    <subcellularLocation>
        <location evidence="1">Membrane</location>
        <topology evidence="1">Multi-pass membrane protein</topology>
    </subcellularLocation>
</comment>
<accession>A0A8S1MLI1</accession>
<dbReference type="GO" id="GO:0035556">
    <property type="term" value="P:intracellular signal transduction"/>
    <property type="evidence" value="ECO:0007669"/>
    <property type="project" value="InterPro"/>
</dbReference>
<dbReference type="Proteomes" id="UP000688137">
    <property type="component" value="Unassembled WGS sequence"/>
</dbReference>
<keyword evidence="2 5" id="KW-0812">Transmembrane</keyword>
<dbReference type="InterPro" id="IPR001054">
    <property type="entry name" value="A/G_cyclase"/>
</dbReference>
<evidence type="ECO:0000256" key="4">
    <source>
        <dbReference type="ARBA" id="ARBA00023136"/>
    </source>
</evidence>
<dbReference type="PROSITE" id="PS50125">
    <property type="entry name" value="GUANYLATE_CYCLASE_2"/>
    <property type="match status" value="1"/>
</dbReference>
<protein>
    <recommendedName>
        <fullName evidence="6">Guanylate cyclase domain-containing protein</fullName>
    </recommendedName>
</protein>
<dbReference type="GO" id="GO:0009190">
    <property type="term" value="P:cyclic nucleotide biosynthetic process"/>
    <property type="evidence" value="ECO:0007669"/>
    <property type="project" value="InterPro"/>
</dbReference>
<feature type="transmembrane region" description="Helical" evidence="5">
    <location>
        <begin position="30"/>
        <end position="50"/>
    </location>
</feature>
<evidence type="ECO:0000256" key="3">
    <source>
        <dbReference type="ARBA" id="ARBA00022989"/>
    </source>
</evidence>
<evidence type="ECO:0000256" key="1">
    <source>
        <dbReference type="ARBA" id="ARBA00004141"/>
    </source>
</evidence>
<dbReference type="EMBL" id="CAJJDM010000067">
    <property type="protein sequence ID" value="CAD8081120.1"/>
    <property type="molecule type" value="Genomic_DNA"/>
</dbReference>